<dbReference type="CDD" id="cd04869">
    <property type="entry name" value="ACT_GcvR_2"/>
    <property type="match status" value="1"/>
</dbReference>
<proteinExistence type="predicted"/>
<reference evidence="2" key="2">
    <citation type="submission" date="2020-09" db="EMBL/GenBank/DDBJ databases">
        <authorList>
            <person name="Sun Q."/>
            <person name="Zhou Y."/>
        </authorList>
    </citation>
    <scope>NUCLEOTIDE SEQUENCE</scope>
    <source>
        <strain evidence="2">CGMCC 1.12160</strain>
    </source>
</reference>
<name>A0A917BPC7_9MICO</name>
<dbReference type="Pfam" id="PF01842">
    <property type="entry name" value="ACT"/>
    <property type="match status" value="1"/>
</dbReference>
<dbReference type="Proteomes" id="UP000605670">
    <property type="component" value="Unassembled WGS sequence"/>
</dbReference>
<dbReference type="InterPro" id="IPR050990">
    <property type="entry name" value="UPF0237/GcvR_regulator"/>
</dbReference>
<dbReference type="InterPro" id="IPR016867">
    <property type="entry name" value="GcvR"/>
</dbReference>
<dbReference type="AlphaFoldDB" id="A0A917BPC7"/>
<evidence type="ECO:0000313" key="3">
    <source>
        <dbReference type="Proteomes" id="UP000605670"/>
    </source>
</evidence>
<dbReference type="RefSeq" id="WP_188430206.1">
    <property type="nucleotide sequence ID" value="NZ_BAABKH010000001.1"/>
</dbReference>
<organism evidence="2 3">
    <name type="scientific">Ornithinimicrobium tianjinense</name>
    <dbReference type="NCBI Taxonomy" id="1195761"/>
    <lineage>
        <taxon>Bacteria</taxon>
        <taxon>Bacillati</taxon>
        <taxon>Actinomycetota</taxon>
        <taxon>Actinomycetes</taxon>
        <taxon>Micrococcales</taxon>
        <taxon>Ornithinimicrobiaceae</taxon>
        <taxon>Ornithinimicrobium</taxon>
    </lineage>
</organism>
<dbReference type="PANTHER" id="PTHR34875">
    <property type="entry name" value="UPF0237 PROTEIN MJ1558"/>
    <property type="match status" value="1"/>
</dbReference>
<feature type="domain" description="ACT" evidence="1">
    <location>
        <begin position="90"/>
        <end position="169"/>
    </location>
</feature>
<dbReference type="SUPFAM" id="SSF55021">
    <property type="entry name" value="ACT-like"/>
    <property type="match status" value="2"/>
</dbReference>
<comment type="caution">
    <text evidence="2">The sequence shown here is derived from an EMBL/GenBank/DDBJ whole genome shotgun (WGS) entry which is preliminary data.</text>
</comment>
<dbReference type="PANTHER" id="PTHR34875:SF6">
    <property type="entry name" value="UPF0237 PROTEIN MJ1558"/>
    <property type="match status" value="1"/>
</dbReference>
<dbReference type="Gene3D" id="3.30.70.260">
    <property type="match status" value="2"/>
</dbReference>
<protein>
    <submittedName>
        <fullName evidence="2">Glycine cleavage system regulatory protein</fullName>
    </submittedName>
</protein>
<keyword evidence="3" id="KW-1185">Reference proteome</keyword>
<dbReference type="Pfam" id="PF13740">
    <property type="entry name" value="ACT_6"/>
    <property type="match status" value="1"/>
</dbReference>
<accession>A0A917BPC7</accession>
<sequence length="173" mass="17960">MTTLVLTVIGDDRAGLVSALADVVDEHGGSWGRSQLAELAGKFAGIVTVEVPQDRVEALTAALEPLHGVLDTTVHEAAAASAEHEGTAYRLELVGNDHPGIVRQVSGALAEQGLSIESLESRTVPTPESGGQTFEAEIVLRPATGADLDALQNALEGLADDLMVDITLEAEES</sequence>
<dbReference type="InterPro" id="IPR002912">
    <property type="entry name" value="ACT_dom"/>
</dbReference>
<dbReference type="PROSITE" id="PS51671">
    <property type="entry name" value="ACT"/>
    <property type="match status" value="1"/>
</dbReference>
<dbReference type="GO" id="GO:0006355">
    <property type="term" value="P:regulation of DNA-templated transcription"/>
    <property type="evidence" value="ECO:0007669"/>
    <property type="project" value="InterPro"/>
</dbReference>
<dbReference type="InterPro" id="IPR045865">
    <property type="entry name" value="ACT-like_dom_sf"/>
</dbReference>
<evidence type="ECO:0000259" key="1">
    <source>
        <dbReference type="PROSITE" id="PS51671"/>
    </source>
</evidence>
<reference evidence="2" key="1">
    <citation type="journal article" date="2014" name="Int. J. Syst. Evol. Microbiol.">
        <title>Complete genome sequence of Corynebacterium casei LMG S-19264T (=DSM 44701T), isolated from a smear-ripened cheese.</title>
        <authorList>
            <consortium name="US DOE Joint Genome Institute (JGI-PGF)"/>
            <person name="Walter F."/>
            <person name="Albersmeier A."/>
            <person name="Kalinowski J."/>
            <person name="Ruckert C."/>
        </authorList>
    </citation>
    <scope>NUCLEOTIDE SEQUENCE</scope>
    <source>
        <strain evidence="2">CGMCC 1.12160</strain>
    </source>
</reference>
<gene>
    <name evidence="2" type="ORF">GCM10011366_19290</name>
</gene>
<dbReference type="PIRSF" id="PIRSF028103">
    <property type="entry name" value="GcvR"/>
    <property type="match status" value="1"/>
</dbReference>
<dbReference type="EMBL" id="BMEM01000002">
    <property type="protein sequence ID" value="GGF51559.1"/>
    <property type="molecule type" value="Genomic_DNA"/>
</dbReference>
<evidence type="ECO:0000313" key="2">
    <source>
        <dbReference type="EMBL" id="GGF51559.1"/>
    </source>
</evidence>